<keyword evidence="6 8" id="KW-0408">Iron</keyword>
<evidence type="ECO:0000256" key="5">
    <source>
        <dbReference type="ARBA" id="ARBA00023002"/>
    </source>
</evidence>
<evidence type="ECO:0000256" key="2">
    <source>
        <dbReference type="ARBA" id="ARBA00010617"/>
    </source>
</evidence>
<dbReference type="InterPro" id="IPR036396">
    <property type="entry name" value="Cyt_P450_sf"/>
</dbReference>
<dbReference type="InterPro" id="IPR002397">
    <property type="entry name" value="Cyt_P450_B"/>
</dbReference>
<dbReference type="RefSeq" id="WP_064860970.1">
    <property type="nucleotide sequence ID" value="NZ_LZSF01000291.1"/>
</dbReference>
<dbReference type="PROSITE" id="PS00086">
    <property type="entry name" value="CYTOCHROME_P450"/>
    <property type="match status" value="1"/>
</dbReference>
<dbReference type="InterPro" id="IPR017972">
    <property type="entry name" value="Cyt_P450_CS"/>
</dbReference>
<dbReference type="GO" id="GO:0036199">
    <property type="term" value="F:cholest-4-en-3-one 26-monooxygenase activity"/>
    <property type="evidence" value="ECO:0007669"/>
    <property type="project" value="TreeGrafter"/>
</dbReference>
<keyword evidence="5 8" id="KW-0560">Oxidoreductase</keyword>
<keyword evidence="4 8" id="KW-0479">Metal-binding</keyword>
<evidence type="ECO:0000313" key="9">
    <source>
        <dbReference type="EMBL" id="OBA76370.1"/>
    </source>
</evidence>
<organism evidence="9 10">
    <name type="scientific">Mycolicibacterium mucogenicum</name>
    <name type="common">Mycobacterium mucogenicum</name>
    <dbReference type="NCBI Taxonomy" id="56689"/>
    <lineage>
        <taxon>Bacteria</taxon>
        <taxon>Bacillati</taxon>
        <taxon>Actinomycetota</taxon>
        <taxon>Actinomycetes</taxon>
        <taxon>Mycobacteriales</taxon>
        <taxon>Mycobacteriaceae</taxon>
        <taxon>Mycolicibacterium</taxon>
    </lineage>
</organism>
<keyword evidence="3 8" id="KW-0349">Heme</keyword>
<dbReference type="PRINTS" id="PR00359">
    <property type="entry name" value="BP450"/>
</dbReference>
<evidence type="ECO:0000256" key="4">
    <source>
        <dbReference type="ARBA" id="ARBA00022723"/>
    </source>
</evidence>
<keyword evidence="7 8" id="KW-0503">Monooxygenase</keyword>
<evidence type="ECO:0000256" key="8">
    <source>
        <dbReference type="RuleBase" id="RU000461"/>
    </source>
</evidence>
<sequence length="383" mass="40489">MSANDVTAARLPWDAANPYPFYEARRRDGDVVWDNAAQGWLVLGYDAARQVLGGSGWTSDPLANPVARASMTMMPTDFAKASMLFTDGTDHDRLRGAVRDAFTRSTISGLTEGVTTIAAEVIAQAPTGEPFDFMSRIALPLPIAVVGEWLALDPGHAASLRELSPSIIRMLGTLADPVEVTEGFGAAAALMAEFLPLAADRRAHPGDDLFSFIATDPELSLEDVVVTAILIAVAGHETTANLLGAGLIRLANEQVDTVDGAVITELLRLDGPVQSTVRTATDDHTVGGVDIAAGDSVVVVVASANRDPKVFDDPDRFRLGRTGPAPVAFGYGAHYCLGSALAQLELTIALREVLARQPVIRGAVTWRDTPAIRGPQTLPVAFS</sequence>
<protein>
    <submittedName>
        <fullName evidence="9">Cytochrome</fullName>
    </submittedName>
</protein>
<evidence type="ECO:0000256" key="6">
    <source>
        <dbReference type="ARBA" id="ARBA00023004"/>
    </source>
</evidence>
<accession>A0A1A0LTA3</accession>
<dbReference type="Gene3D" id="1.10.630.10">
    <property type="entry name" value="Cytochrome P450"/>
    <property type="match status" value="1"/>
</dbReference>
<evidence type="ECO:0000256" key="3">
    <source>
        <dbReference type="ARBA" id="ARBA00022617"/>
    </source>
</evidence>
<dbReference type="GO" id="GO:0005506">
    <property type="term" value="F:iron ion binding"/>
    <property type="evidence" value="ECO:0007669"/>
    <property type="project" value="InterPro"/>
</dbReference>
<dbReference type="GO" id="GO:0006707">
    <property type="term" value="P:cholesterol catabolic process"/>
    <property type="evidence" value="ECO:0007669"/>
    <property type="project" value="TreeGrafter"/>
</dbReference>
<dbReference type="Pfam" id="PF00067">
    <property type="entry name" value="p450"/>
    <property type="match status" value="1"/>
</dbReference>
<evidence type="ECO:0000313" key="10">
    <source>
        <dbReference type="Proteomes" id="UP000093962"/>
    </source>
</evidence>
<comment type="caution">
    <text evidence="9">The sequence shown here is derived from an EMBL/GenBank/DDBJ whole genome shotgun (WGS) entry which is preliminary data.</text>
</comment>
<dbReference type="OrthoDB" id="4371969at2"/>
<dbReference type="Proteomes" id="UP000093962">
    <property type="component" value="Unassembled WGS sequence"/>
</dbReference>
<dbReference type="PANTHER" id="PTHR46696:SF4">
    <property type="entry name" value="BIOTIN BIOSYNTHESIS CYTOCHROME P450"/>
    <property type="match status" value="1"/>
</dbReference>
<gene>
    <name evidence="9" type="ORF">A5642_06825</name>
</gene>
<dbReference type="AlphaFoldDB" id="A0A1A0LTA3"/>
<comment type="similarity">
    <text evidence="2 8">Belongs to the cytochrome P450 family.</text>
</comment>
<comment type="cofactor">
    <cofactor evidence="1">
        <name>heme</name>
        <dbReference type="ChEBI" id="CHEBI:30413"/>
    </cofactor>
</comment>
<evidence type="ECO:0000256" key="7">
    <source>
        <dbReference type="ARBA" id="ARBA00023033"/>
    </source>
</evidence>
<dbReference type="GO" id="GO:0008395">
    <property type="term" value="F:steroid hydroxylase activity"/>
    <property type="evidence" value="ECO:0007669"/>
    <property type="project" value="TreeGrafter"/>
</dbReference>
<evidence type="ECO:0000256" key="1">
    <source>
        <dbReference type="ARBA" id="ARBA00001971"/>
    </source>
</evidence>
<dbReference type="SUPFAM" id="SSF48264">
    <property type="entry name" value="Cytochrome P450"/>
    <property type="match status" value="1"/>
</dbReference>
<dbReference type="EMBL" id="LZSF01000291">
    <property type="protein sequence ID" value="OBA76370.1"/>
    <property type="molecule type" value="Genomic_DNA"/>
</dbReference>
<dbReference type="InterPro" id="IPR001128">
    <property type="entry name" value="Cyt_P450"/>
</dbReference>
<dbReference type="PRINTS" id="PR00385">
    <property type="entry name" value="P450"/>
</dbReference>
<reference evidence="9 10" key="1">
    <citation type="submission" date="2016-06" db="EMBL/GenBank/DDBJ databases">
        <authorList>
            <person name="Kjaerup R.B."/>
            <person name="Dalgaard T.S."/>
            <person name="Juul-Madsen H.R."/>
        </authorList>
    </citation>
    <scope>NUCLEOTIDE SEQUENCE [LARGE SCALE GENOMIC DNA]</scope>
    <source>
        <strain evidence="9 10">1199456.5</strain>
    </source>
</reference>
<dbReference type="GO" id="GO:0020037">
    <property type="term" value="F:heme binding"/>
    <property type="evidence" value="ECO:0007669"/>
    <property type="project" value="InterPro"/>
</dbReference>
<dbReference type="PANTHER" id="PTHR46696">
    <property type="entry name" value="P450, PUTATIVE (EUROFUNG)-RELATED"/>
    <property type="match status" value="1"/>
</dbReference>
<name>A0A1A0LTA3_MYCMU</name>
<proteinExistence type="inferred from homology"/>